<reference evidence="1" key="1">
    <citation type="journal article" date="2020" name="Fungal Divers.">
        <title>Resolving the Mortierellaceae phylogeny through synthesis of multi-gene phylogenetics and phylogenomics.</title>
        <authorList>
            <person name="Vandepol N."/>
            <person name="Liber J."/>
            <person name="Desiro A."/>
            <person name="Na H."/>
            <person name="Kennedy M."/>
            <person name="Barry K."/>
            <person name="Grigoriev I.V."/>
            <person name="Miller A.N."/>
            <person name="O'Donnell K."/>
            <person name="Stajich J.E."/>
            <person name="Bonito G."/>
        </authorList>
    </citation>
    <scope>NUCLEOTIDE SEQUENCE</scope>
    <source>
        <strain evidence="1">MES-2147</strain>
    </source>
</reference>
<name>A0A9P6M8Y9_9FUNG</name>
<gene>
    <name evidence="1" type="ORF">BGZ65_004267</name>
</gene>
<dbReference type="EMBL" id="JAAAHW010003738">
    <property type="protein sequence ID" value="KAF9981147.1"/>
    <property type="molecule type" value="Genomic_DNA"/>
</dbReference>
<comment type="caution">
    <text evidence="1">The sequence shown here is derived from an EMBL/GenBank/DDBJ whole genome shotgun (WGS) entry which is preliminary data.</text>
</comment>
<organism evidence="1 2">
    <name type="scientific">Modicella reniformis</name>
    <dbReference type="NCBI Taxonomy" id="1440133"/>
    <lineage>
        <taxon>Eukaryota</taxon>
        <taxon>Fungi</taxon>
        <taxon>Fungi incertae sedis</taxon>
        <taxon>Mucoromycota</taxon>
        <taxon>Mortierellomycotina</taxon>
        <taxon>Mortierellomycetes</taxon>
        <taxon>Mortierellales</taxon>
        <taxon>Mortierellaceae</taxon>
        <taxon>Modicella</taxon>
    </lineage>
</organism>
<evidence type="ECO:0000313" key="2">
    <source>
        <dbReference type="Proteomes" id="UP000749646"/>
    </source>
</evidence>
<dbReference type="Proteomes" id="UP000749646">
    <property type="component" value="Unassembled WGS sequence"/>
</dbReference>
<protein>
    <submittedName>
        <fullName evidence="1">Uncharacterized protein</fullName>
    </submittedName>
</protein>
<accession>A0A9P6M8Y9</accession>
<evidence type="ECO:0000313" key="1">
    <source>
        <dbReference type="EMBL" id="KAF9981147.1"/>
    </source>
</evidence>
<sequence>MTCYGLQTSSPSSDRSHVLAVLELIIGCDAIVEGNDALVDSDINKNNTQWKLDDTIGYIKEQLSHDMDLQDIDA</sequence>
<proteinExistence type="predicted"/>
<dbReference type="AlphaFoldDB" id="A0A9P6M8Y9"/>
<feature type="non-terminal residue" evidence="1">
    <location>
        <position position="74"/>
    </location>
</feature>
<keyword evidence="2" id="KW-1185">Reference proteome</keyword>